<dbReference type="RefSeq" id="WP_188177756.1">
    <property type="nucleotide sequence ID" value="NZ_JACVVD010000014.1"/>
</dbReference>
<comment type="caution">
    <text evidence="1">The sequence shown here is derived from an EMBL/GenBank/DDBJ whole genome shotgun (WGS) entry which is preliminary data.</text>
</comment>
<name>A0A926KXD1_9BACL</name>
<reference evidence="1" key="1">
    <citation type="submission" date="2020-09" db="EMBL/GenBank/DDBJ databases">
        <title>Draft Genome Sequence of Paenibacillus sp. WST5.</title>
        <authorList>
            <person name="Bao Z."/>
        </authorList>
    </citation>
    <scope>NUCLEOTIDE SEQUENCE</scope>
    <source>
        <strain evidence="1">WST5</strain>
    </source>
</reference>
<protein>
    <submittedName>
        <fullName evidence="1">Uncharacterized protein</fullName>
    </submittedName>
</protein>
<evidence type="ECO:0000313" key="1">
    <source>
        <dbReference type="EMBL" id="MBD0383978.1"/>
    </source>
</evidence>
<gene>
    <name evidence="1" type="ORF">ICC18_28390</name>
</gene>
<dbReference type="AlphaFoldDB" id="A0A926KXD1"/>
<dbReference type="EMBL" id="JACVVD010000014">
    <property type="protein sequence ID" value="MBD0383978.1"/>
    <property type="molecule type" value="Genomic_DNA"/>
</dbReference>
<organism evidence="1 2">
    <name type="scientific">Paenibacillus sedimenti</name>
    <dbReference type="NCBI Taxonomy" id="2770274"/>
    <lineage>
        <taxon>Bacteria</taxon>
        <taxon>Bacillati</taxon>
        <taxon>Bacillota</taxon>
        <taxon>Bacilli</taxon>
        <taxon>Bacillales</taxon>
        <taxon>Paenibacillaceae</taxon>
        <taxon>Paenibacillus</taxon>
    </lineage>
</organism>
<proteinExistence type="predicted"/>
<keyword evidence="2" id="KW-1185">Reference proteome</keyword>
<accession>A0A926KXD1</accession>
<evidence type="ECO:0000313" key="2">
    <source>
        <dbReference type="Proteomes" id="UP000650466"/>
    </source>
</evidence>
<sequence length="132" mass="15209">MNRQELRTKVRNTVHRLVHEKGYASSIDLFVQMEKISPKLVEEWRFGRVPYLERVLQGNLGQLNYIMAKFKETAKEMGLTPSNTAYMRWGKGPKQPLRFSKSGDANVERHYSTHFVANKNKDSLASQPLGEA</sequence>
<dbReference type="Proteomes" id="UP000650466">
    <property type="component" value="Unassembled WGS sequence"/>
</dbReference>